<keyword evidence="2" id="KW-1185">Reference proteome</keyword>
<comment type="caution">
    <text evidence="1">The sequence shown here is derived from an EMBL/GenBank/DDBJ whole genome shotgun (WGS) entry which is preliminary data.</text>
</comment>
<accession>R9L271</accession>
<dbReference type="OrthoDB" id="9798220at2"/>
<protein>
    <submittedName>
        <fullName evidence="1">Uncharacterized protein</fullName>
    </submittedName>
</protein>
<dbReference type="Proteomes" id="UP000014204">
    <property type="component" value="Unassembled WGS sequence"/>
</dbReference>
<reference evidence="1 2" key="1">
    <citation type="submission" date="2013-04" db="EMBL/GenBank/DDBJ databases">
        <title>The Genome Sequence of Enterorhabdus caecimuris B7.</title>
        <authorList>
            <consortium name="The Broad Institute Genomics Platform"/>
            <consortium name="The Broad Institute Genome Sequencing Center for Infectious Disease"/>
            <person name="Earl A."/>
            <person name="Xavier R."/>
            <person name="Elson C."/>
            <person name="Duck W."/>
            <person name="Walker B."/>
            <person name="Young S."/>
            <person name="Zeng Q."/>
            <person name="Gargeya S."/>
            <person name="Fitzgerald M."/>
            <person name="Haas B."/>
            <person name="Abouelleil A."/>
            <person name="Allen A.W."/>
            <person name="Alvarado L."/>
            <person name="Arachchi H.M."/>
            <person name="Berlin A.M."/>
            <person name="Chapman S.B."/>
            <person name="Gainer-Dewar J."/>
            <person name="Goldberg J."/>
            <person name="Griggs A."/>
            <person name="Gujja S."/>
            <person name="Hansen M."/>
            <person name="Howarth C."/>
            <person name="Imamovic A."/>
            <person name="Ireland A."/>
            <person name="Larimer J."/>
            <person name="McCowan C."/>
            <person name="Murphy C."/>
            <person name="Pearson M."/>
            <person name="Poon T.W."/>
            <person name="Priest M."/>
            <person name="Roberts A."/>
            <person name="Saif S."/>
            <person name="Shea T."/>
            <person name="Sisk P."/>
            <person name="Sykes S."/>
            <person name="Wortman J."/>
            <person name="Nusbaum C."/>
            <person name="Birren B."/>
        </authorList>
    </citation>
    <scope>NUCLEOTIDE SEQUENCE [LARGE SCALE GENOMIC DNA]</scope>
    <source>
        <strain evidence="1 2">B7</strain>
    </source>
</reference>
<name>R9L271_9ACTN</name>
<dbReference type="GeneID" id="82189835"/>
<sequence>MGSVGCAIDASIFPRNGFGKTEAARLMRVGDYFPSRESLHGDIGNDILYQLCESHPLPAACICNDGVSAEELREQEGILAGKMWVIGRSYAASPERYAYVKSGKSKKPPEGSAEGYESFFSDVAAILFEGEPCFRGCGAKEEGGEFWERAKAHASEAKGWFREALDVVHELTSKTYGLRGGSNDVDILKKVADAVTTFGSAIQEARAARDWAIIACNNESENKSDGEEESGEIRVEDQYFPLSFSSKFLHFHLPRLVFIYDSISGDILAPNHRYCYFDGSGQCVSGEVGQFKIDCNHAMGRKVGDDPSRKYFLHASKELALATAISGYFQDQKGNEDVRGAIEKGRIDVDSGIPCYINITRMIDALVTNSKKEKDKNKISHTPVDAFSGRVAWEAEADDILPIKEAESQ</sequence>
<dbReference type="AlphaFoldDB" id="R9L271"/>
<dbReference type="RefSeq" id="WP_016308431.1">
    <property type="nucleotide sequence ID" value="NZ_KE159646.1"/>
</dbReference>
<evidence type="ECO:0000313" key="1">
    <source>
        <dbReference type="EMBL" id="EOS52899.1"/>
    </source>
</evidence>
<dbReference type="EMBL" id="ASSY01000002">
    <property type="protein sequence ID" value="EOS52899.1"/>
    <property type="molecule type" value="Genomic_DNA"/>
</dbReference>
<dbReference type="HOGENOM" id="CLU_672199_0_0_11"/>
<evidence type="ECO:0000313" key="2">
    <source>
        <dbReference type="Proteomes" id="UP000014204"/>
    </source>
</evidence>
<organism evidence="1 2">
    <name type="scientific">Adlercreutzia caecimuris B7</name>
    <dbReference type="NCBI Taxonomy" id="1235794"/>
    <lineage>
        <taxon>Bacteria</taxon>
        <taxon>Bacillati</taxon>
        <taxon>Actinomycetota</taxon>
        <taxon>Coriobacteriia</taxon>
        <taxon>Eggerthellales</taxon>
        <taxon>Eggerthellaceae</taxon>
        <taxon>Adlercreutzia</taxon>
    </lineage>
</organism>
<gene>
    <name evidence="1" type="ORF">C811_00182</name>
</gene>
<proteinExistence type="predicted"/>